<protein>
    <recommendedName>
        <fullName evidence="4">Glycosyltransferase 2-like domain-containing protein</fullName>
    </recommendedName>
</protein>
<evidence type="ECO:0008006" key="4">
    <source>
        <dbReference type="Google" id="ProtNLM"/>
    </source>
</evidence>
<organism evidence="2 3">
    <name type="scientific">Candidatus Wildermuthbacteria bacterium GWA2_46_15</name>
    <dbReference type="NCBI Taxonomy" id="1802443"/>
    <lineage>
        <taxon>Bacteria</taxon>
        <taxon>Candidatus Wildermuthiibacteriota</taxon>
    </lineage>
</organism>
<dbReference type="AlphaFoldDB" id="A0A1G2QPU1"/>
<dbReference type="PANTHER" id="PTHR36851:SF1">
    <property type="entry name" value="GLYCO_TRANS_2-LIKE DOMAIN-CONTAINING PROTEIN"/>
    <property type="match status" value="1"/>
</dbReference>
<keyword evidence="1" id="KW-1133">Transmembrane helix</keyword>
<keyword evidence="1" id="KW-0812">Transmembrane</keyword>
<accession>A0A1G2QPU1</accession>
<evidence type="ECO:0000313" key="3">
    <source>
        <dbReference type="Proteomes" id="UP000179245"/>
    </source>
</evidence>
<dbReference type="Proteomes" id="UP000179245">
    <property type="component" value="Unassembled WGS sequence"/>
</dbReference>
<comment type="caution">
    <text evidence="2">The sequence shown here is derived from an EMBL/GenBank/DDBJ whole genome shotgun (WGS) entry which is preliminary data.</text>
</comment>
<gene>
    <name evidence="2" type="ORF">A2117_00665</name>
</gene>
<name>A0A1G2QPU1_9BACT</name>
<evidence type="ECO:0000313" key="2">
    <source>
        <dbReference type="EMBL" id="OHA62119.1"/>
    </source>
</evidence>
<keyword evidence="1" id="KW-0472">Membrane</keyword>
<feature type="transmembrane region" description="Helical" evidence="1">
    <location>
        <begin position="379"/>
        <end position="409"/>
    </location>
</feature>
<feature type="transmembrane region" description="Helical" evidence="1">
    <location>
        <begin position="461"/>
        <end position="481"/>
    </location>
</feature>
<evidence type="ECO:0000256" key="1">
    <source>
        <dbReference type="SAM" id="Phobius"/>
    </source>
</evidence>
<reference evidence="2 3" key="1">
    <citation type="journal article" date="2016" name="Nat. Commun.">
        <title>Thousands of microbial genomes shed light on interconnected biogeochemical processes in an aquifer system.</title>
        <authorList>
            <person name="Anantharaman K."/>
            <person name="Brown C.T."/>
            <person name="Hug L.A."/>
            <person name="Sharon I."/>
            <person name="Castelle C.J."/>
            <person name="Probst A.J."/>
            <person name="Thomas B.C."/>
            <person name="Singh A."/>
            <person name="Wilkins M.J."/>
            <person name="Karaoz U."/>
            <person name="Brodie E.L."/>
            <person name="Williams K.H."/>
            <person name="Hubbard S.S."/>
            <person name="Banfield J.F."/>
        </authorList>
    </citation>
    <scope>NUCLEOTIDE SEQUENCE [LARGE SCALE GENOMIC DNA]</scope>
</reference>
<proteinExistence type="predicted"/>
<feature type="transmembrane region" description="Helical" evidence="1">
    <location>
        <begin position="20"/>
        <end position="41"/>
    </location>
</feature>
<dbReference type="EMBL" id="MHTO01000020">
    <property type="protein sequence ID" value="OHA62119.1"/>
    <property type="molecule type" value="Genomic_DNA"/>
</dbReference>
<dbReference type="STRING" id="1802443.A2117_00665"/>
<feature type="transmembrane region" description="Helical" evidence="1">
    <location>
        <begin position="47"/>
        <end position="69"/>
    </location>
</feature>
<feature type="transmembrane region" description="Helical" evidence="1">
    <location>
        <begin position="429"/>
        <end position="449"/>
    </location>
</feature>
<dbReference type="PANTHER" id="PTHR36851">
    <property type="entry name" value="UNNAMED PRODUCT"/>
    <property type="match status" value="1"/>
</dbReference>
<sequence length="508" mass="59616">MNLKIATAQDLTDPSERRLFRFLEILPGAVSWLTVLLAIFLSWQQPFLIAVFILVFDLYWFFRAIYFSFHLHSSYRKMEEHKKIDWRTKVKQIRDWEEVYHLCLFTLCQEPWPVVRDAFLSLSQSDYPKEKIIVVLSAEEGYRSETQATVDKIQAEFGHQFYQFLVTWHPPGLAGEIPGKGSNDRWAEIKAKEEIIDVAKIPYEKIVVSFFDVDTCIFPKYFSCLTWHYLTAAKPLRTSFQPIPLFINNIWQAPIFSRSFALSSTFWNALSQERPEKLITFSSHAMSFKTLVDVGFKQENVVSDDSRIFWQSFLKYNSDYQVQPLYYPVGMDANVARTFWRTLVNIYKQQRRWAYGVDEIPYVFFNFLKNKKISLSKKLFYGFFLFESHWSWATSALLIFLLGWLPIALGGERFSQTLMAHNLPHTTSRLMTIAMIGLFSSIYFSFSLLPPRPKAVGRLKYLVFVLEWLILPSAMLFFWTLPALDAQTKLMLGKYMGFWPTEKVRKGV</sequence>